<dbReference type="AlphaFoldDB" id="A0A0N4Y6N0"/>
<sequence length="372" mass="41853">MIITIEVIQAGPDNGETSIVIEKAATNSKSMILCSTREGKNDVNINKLLEVYRGARIVVLSQSYLPEQKTSRFVAEKADQTLVVGWSDADFLLPTPYSLRRLKKHMYKFLSRHEGDLILDVSAVAEDYRVISELSSVSYQFIRNSNRDVKFFSSVRVPLKSIAAETVMIVNGLMDYTNFMELELFEAAVDESVIPADPLPDASEGVIQQLLFDRFGPDSLMNNSLDTWMAHTEPLEIAARDCSLKTSVAPYRDRKHVLMEPLLTGPSQLLRPVTQVETFLVAAKRNFCVLDMTGAIDVDRESGLMLDTFLRAYTREGVDSRRRLSTTLKESCDGPSMKLKKGMYRHLNDSRLLMTDCSLEVFCQRLKKIGSA</sequence>
<dbReference type="WBParaSite" id="NBR_0001174801-mRNA-1">
    <property type="protein sequence ID" value="NBR_0001174801-mRNA-1"/>
    <property type="gene ID" value="NBR_0001174801"/>
</dbReference>
<protein>
    <submittedName>
        <fullName evidence="3">Glyco_trans_2-like domain-containing protein</fullName>
    </submittedName>
</protein>
<evidence type="ECO:0000313" key="2">
    <source>
        <dbReference type="Proteomes" id="UP000271162"/>
    </source>
</evidence>
<dbReference type="Proteomes" id="UP000271162">
    <property type="component" value="Unassembled WGS sequence"/>
</dbReference>
<evidence type="ECO:0000313" key="3">
    <source>
        <dbReference type="WBParaSite" id="NBR_0001174801-mRNA-1"/>
    </source>
</evidence>
<accession>A0A0N4Y6N0</accession>
<keyword evidence="2" id="KW-1185">Reference proteome</keyword>
<proteinExistence type="predicted"/>
<evidence type="ECO:0000313" key="1">
    <source>
        <dbReference type="EMBL" id="VDL75338.1"/>
    </source>
</evidence>
<gene>
    <name evidence="1" type="ORF">NBR_LOCUS11749</name>
</gene>
<organism evidence="3">
    <name type="scientific">Nippostrongylus brasiliensis</name>
    <name type="common">Rat hookworm</name>
    <dbReference type="NCBI Taxonomy" id="27835"/>
    <lineage>
        <taxon>Eukaryota</taxon>
        <taxon>Metazoa</taxon>
        <taxon>Ecdysozoa</taxon>
        <taxon>Nematoda</taxon>
        <taxon>Chromadorea</taxon>
        <taxon>Rhabditida</taxon>
        <taxon>Rhabditina</taxon>
        <taxon>Rhabditomorpha</taxon>
        <taxon>Strongyloidea</taxon>
        <taxon>Heligmosomidae</taxon>
        <taxon>Nippostrongylus</taxon>
    </lineage>
</organism>
<reference evidence="1 2" key="2">
    <citation type="submission" date="2018-11" db="EMBL/GenBank/DDBJ databases">
        <authorList>
            <consortium name="Pathogen Informatics"/>
        </authorList>
    </citation>
    <scope>NUCLEOTIDE SEQUENCE [LARGE SCALE GENOMIC DNA]</scope>
</reference>
<dbReference type="EMBL" id="UYSL01020591">
    <property type="protein sequence ID" value="VDL75338.1"/>
    <property type="molecule type" value="Genomic_DNA"/>
</dbReference>
<name>A0A0N4Y6N0_NIPBR</name>
<reference evidence="3" key="1">
    <citation type="submission" date="2017-02" db="UniProtKB">
        <authorList>
            <consortium name="WormBaseParasite"/>
        </authorList>
    </citation>
    <scope>IDENTIFICATION</scope>
</reference>